<evidence type="ECO:0000313" key="1">
    <source>
        <dbReference type="Proteomes" id="UP000035680"/>
    </source>
</evidence>
<dbReference type="GO" id="GO:0008289">
    <property type="term" value="F:lipid binding"/>
    <property type="evidence" value="ECO:0007669"/>
    <property type="project" value="InterPro"/>
</dbReference>
<dbReference type="SUPFAM" id="SSF55394">
    <property type="entry name" value="Bactericidal permeability-increasing protein, BPI"/>
    <property type="match status" value="1"/>
</dbReference>
<proteinExistence type="predicted"/>
<dbReference type="InterPro" id="IPR017943">
    <property type="entry name" value="Bactericidal_perm-incr_a/b_dom"/>
</dbReference>
<reference evidence="2" key="2">
    <citation type="submission" date="2015-08" db="UniProtKB">
        <authorList>
            <consortium name="WormBaseParasite"/>
        </authorList>
    </citation>
    <scope>IDENTIFICATION</scope>
</reference>
<evidence type="ECO:0000313" key="2">
    <source>
        <dbReference type="WBParaSite" id="SVE_0668800.1"/>
    </source>
</evidence>
<name>A0A0K0FCX0_STRVS</name>
<dbReference type="Proteomes" id="UP000035680">
    <property type="component" value="Unassembled WGS sequence"/>
</dbReference>
<reference evidence="1" key="1">
    <citation type="submission" date="2014-07" db="EMBL/GenBank/DDBJ databases">
        <authorList>
            <person name="Martin A.A"/>
            <person name="De Silva N."/>
        </authorList>
    </citation>
    <scope>NUCLEOTIDE SEQUENCE</scope>
</reference>
<dbReference type="AlphaFoldDB" id="A0A0K0FCX0"/>
<sequence>MDDLFKVIKCFLTIFLAFNLRNVNRNTIPSAHIQFISVGLNYMAGVAIDYINSAIAKVNMPDIEGFLKFTYHLSQIKIEEFNIPKSSNVFQFSPSD</sequence>
<organism evidence="1 2">
    <name type="scientific">Strongyloides venezuelensis</name>
    <name type="common">Threadworm</name>
    <dbReference type="NCBI Taxonomy" id="75913"/>
    <lineage>
        <taxon>Eukaryota</taxon>
        <taxon>Metazoa</taxon>
        <taxon>Ecdysozoa</taxon>
        <taxon>Nematoda</taxon>
        <taxon>Chromadorea</taxon>
        <taxon>Rhabditida</taxon>
        <taxon>Tylenchina</taxon>
        <taxon>Panagrolaimomorpha</taxon>
        <taxon>Strongyloidoidea</taxon>
        <taxon>Strongyloididae</taxon>
        <taxon>Strongyloides</taxon>
    </lineage>
</organism>
<keyword evidence="1" id="KW-1185">Reference proteome</keyword>
<dbReference type="Gene3D" id="3.15.10.10">
    <property type="entry name" value="Bactericidal permeability-increasing protein, domain 1"/>
    <property type="match status" value="1"/>
</dbReference>
<accession>A0A0K0FCX0</accession>
<dbReference type="WBParaSite" id="SVE_0668800.1">
    <property type="protein sequence ID" value="SVE_0668800.1"/>
    <property type="gene ID" value="SVE_0668800"/>
</dbReference>
<dbReference type="STRING" id="75913.A0A0K0FCX0"/>
<protein>
    <submittedName>
        <fullName evidence="2">Secreted protein</fullName>
    </submittedName>
</protein>